<organism evidence="3 4">
    <name type="scientific">Acinetobacter indicus CIP 110367</name>
    <dbReference type="NCBI Taxonomy" id="1341679"/>
    <lineage>
        <taxon>Bacteria</taxon>
        <taxon>Pseudomonadati</taxon>
        <taxon>Pseudomonadota</taxon>
        <taxon>Gammaproteobacteria</taxon>
        <taxon>Moraxellales</taxon>
        <taxon>Moraxellaceae</taxon>
        <taxon>Acinetobacter</taxon>
    </lineage>
</organism>
<gene>
    <name evidence="3" type="ORF">P253_01571</name>
</gene>
<dbReference type="OrthoDB" id="983149at2"/>
<keyword evidence="4" id="KW-1185">Reference proteome</keyword>
<sequence length="86" mass="9294">MSLRFRKSIKILPGVKVNISKKGISSIGLGKSGASINLNKKGIRTNIGIPGTGISYSKFHPNKKPPEKQLEQEPSYIPTCTSSNLI</sequence>
<dbReference type="RefSeq" id="WP_016659413.1">
    <property type="nucleotide sequence ID" value="NZ_KI530754.1"/>
</dbReference>
<accession>V2UK03</accession>
<evidence type="ECO:0000256" key="1">
    <source>
        <dbReference type="SAM" id="MobiDB-lite"/>
    </source>
</evidence>
<evidence type="ECO:0000313" key="3">
    <source>
        <dbReference type="EMBL" id="ESK48911.1"/>
    </source>
</evidence>
<dbReference type="HOGENOM" id="CLU_130954_1_0_6"/>
<dbReference type="eggNOG" id="COG0457">
    <property type="taxonomic scope" value="Bacteria"/>
</dbReference>
<feature type="region of interest" description="Disordered" evidence="1">
    <location>
        <begin position="56"/>
        <end position="86"/>
    </location>
</feature>
<comment type="caution">
    <text evidence="3">The sequence shown here is derived from an EMBL/GenBank/DDBJ whole genome shotgun (WGS) entry which is preliminary data.</text>
</comment>
<feature type="domain" description="DUF4236" evidence="2">
    <location>
        <begin position="3"/>
        <end position="57"/>
    </location>
</feature>
<proteinExistence type="predicted"/>
<dbReference type="InterPro" id="IPR025330">
    <property type="entry name" value="DUF4236"/>
</dbReference>
<protein>
    <recommendedName>
        <fullName evidence="2">DUF4236 domain-containing protein</fullName>
    </recommendedName>
</protein>
<dbReference type="Proteomes" id="UP000018415">
    <property type="component" value="Unassembled WGS sequence"/>
</dbReference>
<dbReference type="AlphaFoldDB" id="V2UK03"/>
<reference evidence="3 4" key="1">
    <citation type="submission" date="2013-10" db="EMBL/GenBank/DDBJ databases">
        <title>The Genome Sequence of Acinetobacter indicus CIP 110367.</title>
        <authorList>
            <consortium name="The Broad Institute Genomics Platform"/>
            <consortium name="The Broad Institute Genome Sequencing Center for Infectious Disease"/>
            <person name="Cerqueira G."/>
            <person name="Feldgarden M."/>
            <person name="Courvalin P."/>
            <person name="Grillot-Courvalin C."/>
            <person name="Clermont D."/>
            <person name="Rocha E."/>
            <person name="Yoon E.-J."/>
            <person name="Nemec A."/>
            <person name="Young S.K."/>
            <person name="Zeng Q."/>
            <person name="Gargeya S."/>
            <person name="Fitzgerald M."/>
            <person name="Abouelleil A."/>
            <person name="Alvarado L."/>
            <person name="Berlin A.M."/>
            <person name="Chapman S.B."/>
            <person name="Gainer-Dewar J."/>
            <person name="Goldberg J."/>
            <person name="Gnerre S."/>
            <person name="Griggs A."/>
            <person name="Gujja S."/>
            <person name="Hansen M."/>
            <person name="Howarth C."/>
            <person name="Imamovic A."/>
            <person name="Ireland A."/>
            <person name="Larimer J."/>
            <person name="McCowan C."/>
            <person name="Murphy C."/>
            <person name="Pearson M."/>
            <person name="Poon T.W."/>
            <person name="Priest M."/>
            <person name="Roberts A."/>
            <person name="Saif S."/>
            <person name="Shea T."/>
            <person name="Sykes S."/>
            <person name="Wortman J."/>
            <person name="Nusbaum C."/>
            <person name="Birren B."/>
        </authorList>
    </citation>
    <scope>NUCLEOTIDE SEQUENCE [LARGE SCALE GENOMIC DNA]</scope>
    <source>
        <strain evidence="3 4">CIP 110367</strain>
    </source>
</reference>
<evidence type="ECO:0000313" key="4">
    <source>
        <dbReference type="Proteomes" id="UP000018415"/>
    </source>
</evidence>
<dbReference type="EMBL" id="AYET01000002">
    <property type="protein sequence ID" value="ESK48911.1"/>
    <property type="molecule type" value="Genomic_DNA"/>
</dbReference>
<evidence type="ECO:0000259" key="2">
    <source>
        <dbReference type="Pfam" id="PF14020"/>
    </source>
</evidence>
<dbReference type="Pfam" id="PF14020">
    <property type="entry name" value="DUF4236"/>
    <property type="match status" value="1"/>
</dbReference>
<name>V2UK03_9GAMM</name>